<feature type="compositionally biased region" description="Basic and acidic residues" evidence="1">
    <location>
        <begin position="104"/>
        <end position="113"/>
    </location>
</feature>
<dbReference type="OrthoDB" id="680465at2"/>
<dbReference type="Pfam" id="PF04972">
    <property type="entry name" value="BON"/>
    <property type="match status" value="1"/>
</dbReference>
<dbReference type="InterPro" id="IPR014004">
    <property type="entry name" value="Transpt-assoc_nodulatn_dom_bac"/>
</dbReference>
<evidence type="ECO:0000313" key="3">
    <source>
        <dbReference type="Proteomes" id="UP000235584"/>
    </source>
</evidence>
<dbReference type="EMBL" id="CP025704">
    <property type="protein sequence ID" value="AUN99251.1"/>
    <property type="molecule type" value="Genomic_DNA"/>
</dbReference>
<dbReference type="InterPro" id="IPR051686">
    <property type="entry name" value="Lipoprotein_DolP"/>
</dbReference>
<dbReference type="Gene3D" id="3.30.1340.30">
    <property type="match status" value="1"/>
</dbReference>
<keyword evidence="3" id="KW-1185">Reference proteome</keyword>
<protein>
    <submittedName>
        <fullName evidence="2">Uncharacterized protein</fullName>
    </submittedName>
</protein>
<dbReference type="PANTHER" id="PTHR34606">
    <property type="entry name" value="BON DOMAIN-CONTAINING PROTEIN"/>
    <property type="match status" value="1"/>
</dbReference>
<evidence type="ECO:0000256" key="1">
    <source>
        <dbReference type="SAM" id="MobiDB-lite"/>
    </source>
</evidence>
<dbReference type="KEGG" id="bsto:C0V70_14285"/>
<feature type="region of interest" description="Disordered" evidence="1">
    <location>
        <begin position="1"/>
        <end position="153"/>
    </location>
</feature>
<feature type="region of interest" description="Disordered" evidence="1">
    <location>
        <begin position="306"/>
        <end position="337"/>
    </location>
</feature>
<feature type="compositionally biased region" description="Basic and acidic residues" evidence="1">
    <location>
        <begin position="120"/>
        <end position="153"/>
    </location>
</feature>
<organism evidence="2 3">
    <name type="scientific">Bacteriovorax stolpii</name>
    <name type="common">Bdellovibrio stolpii</name>
    <dbReference type="NCBI Taxonomy" id="960"/>
    <lineage>
        <taxon>Bacteria</taxon>
        <taxon>Pseudomonadati</taxon>
        <taxon>Bdellovibrionota</taxon>
        <taxon>Bacteriovoracia</taxon>
        <taxon>Bacteriovoracales</taxon>
        <taxon>Bacteriovoracaceae</taxon>
        <taxon>Bacteriovorax</taxon>
    </lineage>
</organism>
<dbReference type="SMART" id="SM00749">
    <property type="entry name" value="BON"/>
    <property type="match status" value="1"/>
</dbReference>
<reference evidence="2 3" key="1">
    <citation type="submission" date="2018-01" db="EMBL/GenBank/DDBJ databases">
        <title>Complete genome sequence of Bacteriovorax stolpii DSM12778.</title>
        <authorList>
            <person name="Tang B."/>
            <person name="Chang J."/>
        </authorList>
    </citation>
    <scope>NUCLEOTIDE SEQUENCE [LARGE SCALE GENOMIC DNA]</scope>
    <source>
        <strain evidence="2 3">DSM 12778</strain>
    </source>
</reference>
<dbReference type="PROSITE" id="PS50914">
    <property type="entry name" value="BON"/>
    <property type="match status" value="1"/>
</dbReference>
<gene>
    <name evidence="2" type="ORF">C0V70_14285</name>
</gene>
<dbReference type="InterPro" id="IPR007055">
    <property type="entry name" value="BON_dom"/>
</dbReference>
<evidence type="ECO:0000313" key="2">
    <source>
        <dbReference type="EMBL" id="AUN99251.1"/>
    </source>
</evidence>
<name>A0A2K9NUQ6_BACTC</name>
<feature type="region of interest" description="Disordered" evidence="1">
    <location>
        <begin position="207"/>
        <end position="237"/>
    </location>
</feature>
<proteinExistence type="predicted"/>
<dbReference type="Proteomes" id="UP000235584">
    <property type="component" value="Chromosome"/>
</dbReference>
<accession>A0A2K9NUQ6</accession>
<dbReference type="PANTHER" id="PTHR34606:SF15">
    <property type="entry name" value="BON DOMAIN-CONTAINING PROTEIN"/>
    <property type="match status" value="1"/>
</dbReference>
<feature type="compositionally biased region" description="Low complexity" evidence="1">
    <location>
        <begin position="320"/>
        <end position="337"/>
    </location>
</feature>
<dbReference type="RefSeq" id="WP_102244542.1">
    <property type="nucleotide sequence ID" value="NZ_CP025704.1"/>
</dbReference>
<sequence>MNRRHQGQQPTRNASTSSLNRQRGNQFNSTSSYGQNYDQDQEYETNGQYRNKNRANYSGTTGSWGDDAYEAGRAPSFRDTDYDLDGATYNRPDRHQRGMSSTYDSHETNDRNRSPSRFSSLDDDRSSYGRSLERDSADRGQDRERSWDRPFDRNTDRFNALERSRSSSERFGYPSSMDSWAHHGASEYDRYQYNSGVGRQLQPGWVGSEHEHDYDSQGGMRHSSFTGKGPKGYKRSDDRIKEEVCETLARNPRIDASDIEVKVEEACVTLSGTVESKEIKRAAEMAIENLSGVDDVKNEIRVKRADDSMFASSAGGKNATSSSTKSSTSQSKGPGHL</sequence>
<feature type="compositionally biased region" description="Polar residues" evidence="1">
    <location>
        <begin position="7"/>
        <end position="63"/>
    </location>
</feature>
<dbReference type="AlphaFoldDB" id="A0A2K9NUQ6"/>